<protein>
    <recommendedName>
        <fullName evidence="1">Helitron helicase-like domain-containing protein</fullName>
    </recommendedName>
</protein>
<evidence type="ECO:0000313" key="3">
    <source>
        <dbReference type="Proteomes" id="UP000233469"/>
    </source>
</evidence>
<reference evidence="2 3" key="2">
    <citation type="submission" date="2017-10" db="EMBL/GenBank/DDBJ databases">
        <title>Extensive intraspecific genome diversity in a model arbuscular mycorrhizal fungus.</title>
        <authorList>
            <person name="Chen E.C.H."/>
            <person name="Morin E."/>
            <person name="Baudet D."/>
            <person name="Noel J."/>
            <person name="Ndikumana S."/>
            <person name="Charron P."/>
            <person name="St-Onge C."/>
            <person name="Giorgi J."/>
            <person name="Grigoriev I.V."/>
            <person name="Roux C."/>
            <person name="Martin F.M."/>
            <person name="Corradi N."/>
        </authorList>
    </citation>
    <scope>NUCLEOTIDE SEQUENCE [LARGE SCALE GENOMIC DNA]</scope>
    <source>
        <strain evidence="2 3">C2</strain>
    </source>
</reference>
<name>A0A2N1M2W9_9GLOM</name>
<feature type="non-terminal residue" evidence="2">
    <location>
        <position position="1"/>
    </location>
</feature>
<dbReference type="Proteomes" id="UP000233469">
    <property type="component" value="Unassembled WGS sequence"/>
</dbReference>
<sequence length="70" mass="7932">LLKDLCEKHCLGKVVMFVYVIKFQKRGLLHAHILLILSQDSMLHSADDYDSIVSAEIPDPNVHPLAYETV</sequence>
<dbReference type="InterPro" id="IPR025476">
    <property type="entry name" value="Helitron_helicase-like"/>
</dbReference>
<dbReference type="Pfam" id="PF14214">
    <property type="entry name" value="Helitron_like_N"/>
    <property type="match status" value="1"/>
</dbReference>
<reference evidence="2 3" key="1">
    <citation type="submission" date="2016-04" db="EMBL/GenBank/DDBJ databases">
        <title>Genome analyses suggest a sexual origin of heterokaryosis in a supposedly ancient asexual fungus.</title>
        <authorList>
            <person name="Ropars J."/>
            <person name="Sedzielewska K."/>
            <person name="Noel J."/>
            <person name="Charron P."/>
            <person name="Farinelli L."/>
            <person name="Marton T."/>
            <person name="Kruger M."/>
            <person name="Pelin A."/>
            <person name="Brachmann A."/>
            <person name="Corradi N."/>
        </authorList>
    </citation>
    <scope>NUCLEOTIDE SEQUENCE [LARGE SCALE GENOMIC DNA]</scope>
    <source>
        <strain evidence="2 3">C2</strain>
    </source>
</reference>
<comment type="caution">
    <text evidence="2">The sequence shown here is derived from an EMBL/GenBank/DDBJ whole genome shotgun (WGS) entry which is preliminary data.</text>
</comment>
<gene>
    <name evidence="2" type="ORF">RhiirC2_644080</name>
</gene>
<evidence type="ECO:0000313" key="2">
    <source>
        <dbReference type="EMBL" id="PKK55987.1"/>
    </source>
</evidence>
<organism evidence="2 3">
    <name type="scientific">Rhizophagus irregularis</name>
    <dbReference type="NCBI Taxonomy" id="588596"/>
    <lineage>
        <taxon>Eukaryota</taxon>
        <taxon>Fungi</taxon>
        <taxon>Fungi incertae sedis</taxon>
        <taxon>Mucoromycota</taxon>
        <taxon>Glomeromycotina</taxon>
        <taxon>Glomeromycetes</taxon>
        <taxon>Glomerales</taxon>
        <taxon>Glomeraceae</taxon>
        <taxon>Rhizophagus</taxon>
    </lineage>
</organism>
<proteinExistence type="predicted"/>
<feature type="non-terminal residue" evidence="2">
    <location>
        <position position="70"/>
    </location>
</feature>
<dbReference type="EMBL" id="LLXL01006407">
    <property type="protein sequence ID" value="PKK55987.1"/>
    <property type="molecule type" value="Genomic_DNA"/>
</dbReference>
<accession>A0A2N1M2W9</accession>
<evidence type="ECO:0000259" key="1">
    <source>
        <dbReference type="Pfam" id="PF14214"/>
    </source>
</evidence>
<feature type="domain" description="Helitron helicase-like" evidence="1">
    <location>
        <begin position="1"/>
        <end position="35"/>
    </location>
</feature>
<dbReference type="AlphaFoldDB" id="A0A2N1M2W9"/>